<evidence type="ECO:0000313" key="2">
    <source>
        <dbReference type="WBParaSite" id="SVE_0492700.1"/>
    </source>
</evidence>
<protein>
    <submittedName>
        <fullName evidence="2">Uncharacterized protein</fullName>
    </submittedName>
</protein>
<name>A0A0K0F7X9_STRVS</name>
<evidence type="ECO:0000313" key="1">
    <source>
        <dbReference type="Proteomes" id="UP000035680"/>
    </source>
</evidence>
<dbReference type="WBParaSite" id="SVE_0492700.1">
    <property type="protein sequence ID" value="SVE_0492700.1"/>
    <property type="gene ID" value="SVE_0492700"/>
</dbReference>
<accession>A0A0K0F7X9</accession>
<dbReference type="AlphaFoldDB" id="A0A0K0F7X9"/>
<reference evidence="2" key="2">
    <citation type="submission" date="2015-08" db="UniProtKB">
        <authorList>
            <consortium name="WormBaseParasite"/>
        </authorList>
    </citation>
    <scope>IDENTIFICATION</scope>
</reference>
<keyword evidence="1" id="KW-1185">Reference proteome</keyword>
<dbReference type="Proteomes" id="UP000035680">
    <property type="component" value="Unassembled WGS sequence"/>
</dbReference>
<proteinExistence type="predicted"/>
<sequence length="184" mass="20856">MTVMCGLHGVYSFFGLKGAVSSCNCIQCERYAGRARKRVDVSSYDVSDEYNGKNINRNDAVDGPRLDEEIITFLKRSKVLLQEYYQLFSVNSACVLHISALKSVANLYKIIFTAKRETADELKNALTDLLNSYKAFEGFNYTPKTHFLINHAPSELQKNGKLGLFSEQELEPQHSLVKRDLRGF</sequence>
<reference evidence="1" key="1">
    <citation type="submission" date="2014-07" db="EMBL/GenBank/DDBJ databases">
        <authorList>
            <person name="Martin A.A"/>
            <person name="De Silva N."/>
        </authorList>
    </citation>
    <scope>NUCLEOTIDE SEQUENCE</scope>
</reference>
<organism evidence="1 2">
    <name type="scientific">Strongyloides venezuelensis</name>
    <name type="common">Threadworm</name>
    <dbReference type="NCBI Taxonomy" id="75913"/>
    <lineage>
        <taxon>Eukaryota</taxon>
        <taxon>Metazoa</taxon>
        <taxon>Ecdysozoa</taxon>
        <taxon>Nematoda</taxon>
        <taxon>Chromadorea</taxon>
        <taxon>Rhabditida</taxon>
        <taxon>Tylenchina</taxon>
        <taxon>Panagrolaimomorpha</taxon>
        <taxon>Strongyloidoidea</taxon>
        <taxon>Strongyloididae</taxon>
        <taxon>Strongyloides</taxon>
    </lineage>
</organism>